<name>A0A6P8RM77_GEOSA</name>
<protein>
    <submittedName>
        <fullName evidence="11">Porimin isoform X2</fullName>
    </submittedName>
</protein>
<dbReference type="Proteomes" id="UP000515159">
    <property type="component" value="Chromosome 6"/>
</dbReference>
<dbReference type="Pfam" id="PF05283">
    <property type="entry name" value="MGC-24"/>
    <property type="match status" value="1"/>
</dbReference>
<keyword evidence="5 8" id="KW-1133">Transmembrane helix</keyword>
<dbReference type="InterPro" id="IPR007947">
    <property type="entry name" value="CD164_MGC24"/>
</dbReference>
<evidence type="ECO:0000256" key="1">
    <source>
        <dbReference type="ARBA" id="ARBA00004479"/>
    </source>
</evidence>
<keyword evidence="4 9" id="KW-0732">Signal</keyword>
<dbReference type="CTD" id="114908"/>
<dbReference type="GeneID" id="117363178"/>
<accession>A0A6P8RM77</accession>
<feature type="signal peptide" evidence="9">
    <location>
        <begin position="1"/>
        <end position="22"/>
    </location>
</feature>
<evidence type="ECO:0000256" key="2">
    <source>
        <dbReference type="ARBA" id="ARBA00005341"/>
    </source>
</evidence>
<evidence type="ECO:0000256" key="4">
    <source>
        <dbReference type="ARBA" id="ARBA00022729"/>
    </source>
</evidence>
<dbReference type="PANTHER" id="PTHR11337">
    <property type="entry name" value="MUCIN/PORIMIN"/>
    <property type="match status" value="1"/>
</dbReference>
<evidence type="ECO:0000313" key="11">
    <source>
        <dbReference type="RefSeq" id="XP_033806448.1"/>
    </source>
</evidence>
<keyword evidence="6 8" id="KW-0472">Membrane</keyword>
<evidence type="ECO:0000256" key="6">
    <source>
        <dbReference type="ARBA" id="ARBA00023136"/>
    </source>
</evidence>
<comment type="similarity">
    <text evidence="2">Belongs to the CD164 family.</text>
</comment>
<sequence length="151" mass="15713">MESASVWQGLLLLLLAVAFAGASEPSTTSAKLVSVIPTLNTAPNTSTIAPNSTIFSNMTVFTTNTTGASTNSSGSVSTASTKTVTAANLSTSTATPAAAVPKRTSKFDVGSFIGGIILTLGIFIVLYLACRFYNSRRGVRYRTIDEHEAII</sequence>
<keyword evidence="10" id="KW-1185">Reference proteome</keyword>
<evidence type="ECO:0000256" key="7">
    <source>
        <dbReference type="ARBA" id="ARBA00023180"/>
    </source>
</evidence>
<reference evidence="11" key="1">
    <citation type="submission" date="2025-08" db="UniProtKB">
        <authorList>
            <consortium name="RefSeq"/>
        </authorList>
    </citation>
    <scope>IDENTIFICATION</scope>
</reference>
<dbReference type="PANTHER" id="PTHR11337:SF14">
    <property type="entry name" value="PORIMIN"/>
    <property type="match status" value="1"/>
</dbReference>
<dbReference type="AlphaFoldDB" id="A0A6P8RM77"/>
<feature type="chain" id="PRO_5027729964" evidence="9">
    <location>
        <begin position="23"/>
        <end position="151"/>
    </location>
</feature>
<evidence type="ECO:0000256" key="9">
    <source>
        <dbReference type="SAM" id="SignalP"/>
    </source>
</evidence>
<keyword evidence="7" id="KW-0325">Glycoprotein</keyword>
<evidence type="ECO:0000256" key="5">
    <source>
        <dbReference type="ARBA" id="ARBA00022989"/>
    </source>
</evidence>
<feature type="transmembrane region" description="Helical" evidence="8">
    <location>
        <begin position="109"/>
        <end position="130"/>
    </location>
</feature>
<evidence type="ECO:0000256" key="3">
    <source>
        <dbReference type="ARBA" id="ARBA00022692"/>
    </source>
</evidence>
<gene>
    <name evidence="11" type="primary">TMEM123</name>
</gene>
<dbReference type="RefSeq" id="XP_033806448.1">
    <property type="nucleotide sequence ID" value="XM_033950557.1"/>
</dbReference>
<comment type="subcellular location">
    <subcellularLocation>
        <location evidence="1">Membrane</location>
        <topology evidence="1">Single-pass type I membrane protein</topology>
    </subcellularLocation>
</comment>
<keyword evidence="3 8" id="KW-0812">Transmembrane</keyword>
<evidence type="ECO:0000313" key="10">
    <source>
        <dbReference type="Proteomes" id="UP000515159"/>
    </source>
</evidence>
<proteinExistence type="inferred from homology"/>
<evidence type="ECO:0000256" key="8">
    <source>
        <dbReference type="SAM" id="Phobius"/>
    </source>
</evidence>
<dbReference type="GO" id="GO:0016020">
    <property type="term" value="C:membrane"/>
    <property type="evidence" value="ECO:0007669"/>
    <property type="project" value="UniProtKB-SubCell"/>
</dbReference>
<dbReference type="GO" id="GO:0031410">
    <property type="term" value="C:cytoplasmic vesicle"/>
    <property type="evidence" value="ECO:0007669"/>
    <property type="project" value="TreeGrafter"/>
</dbReference>
<organism evidence="10 11">
    <name type="scientific">Geotrypetes seraphini</name>
    <name type="common">Gaboon caecilian</name>
    <name type="synonym">Caecilia seraphini</name>
    <dbReference type="NCBI Taxonomy" id="260995"/>
    <lineage>
        <taxon>Eukaryota</taxon>
        <taxon>Metazoa</taxon>
        <taxon>Chordata</taxon>
        <taxon>Craniata</taxon>
        <taxon>Vertebrata</taxon>
        <taxon>Euteleostomi</taxon>
        <taxon>Amphibia</taxon>
        <taxon>Gymnophiona</taxon>
        <taxon>Geotrypetes</taxon>
    </lineage>
</organism>